<dbReference type="InterPro" id="IPR040446">
    <property type="entry name" value="RRP7"/>
</dbReference>
<protein>
    <recommendedName>
        <fullName evidence="2">Ribosomal RNA-processing protein 7 C-terminal domain-containing protein</fullName>
    </recommendedName>
</protein>
<dbReference type="Gene3D" id="6.10.250.1770">
    <property type="match status" value="1"/>
</dbReference>
<dbReference type="PANTHER" id="PTHR13191">
    <property type="entry name" value="RIBOSOMAL RNA PROCESSING PROTEIN 7-RELATED"/>
    <property type="match status" value="1"/>
</dbReference>
<evidence type="ECO:0000313" key="3">
    <source>
        <dbReference type="EMBL" id="KAK9813636.1"/>
    </source>
</evidence>
<dbReference type="GO" id="GO:0034456">
    <property type="term" value="C:UTP-C complex"/>
    <property type="evidence" value="ECO:0007669"/>
    <property type="project" value="TreeGrafter"/>
</dbReference>
<dbReference type="InterPro" id="IPR024326">
    <property type="entry name" value="RRP7_C"/>
</dbReference>
<organism evidence="3 4">
    <name type="scientific">Symbiochloris irregularis</name>
    <dbReference type="NCBI Taxonomy" id="706552"/>
    <lineage>
        <taxon>Eukaryota</taxon>
        <taxon>Viridiplantae</taxon>
        <taxon>Chlorophyta</taxon>
        <taxon>core chlorophytes</taxon>
        <taxon>Trebouxiophyceae</taxon>
        <taxon>Trebouxiales</taxon>
        <taxon>Trebouxiaceae</taxon>
        <taxon>Symbiochloris</taxon>
    </lineage>
</organism>
<proteinExistence type="inferred from homology"/>
<dbReference type="Proteomes" id="UP001465755">
    <property type="component" value="Unassembled WGS sequence"/>
</dbReference>
<accession>A0AAW1PVZ9</accession>
<evidence type="ECO:0000259" key="2">
    <source>
        <dbReference type="Pfam" id="PF12923"/>
    </source>
</evidence>
<comment type="caution">
    <text evidence="3">The sequence shown here is derived from an EMBL/GenBank/DDBJ whole genome shotgun (WGS) entry which is preliminary data.</text>
</comment>
<comment type="similarity">
    <text evidence="1">Belongs to the RRP7 family.</text>
</comment>
<evidence type="ECO:0000256" key="1">
    <source>
        <dbReference type="ARBA" id="ARBA00006110"/>
    </source>
</evidence>
<evidence type="ECO:0000313" key="4">
    <source>
        <dbReference type="Proteomes" id="UP001465755"/>
    </source>
</evidence>
<name>A0AAW1PVZ9_9CHLO</name>
<keyword evidence="4" id="KW-1185">Reference proteome</keyword>
<sequence length="241" mass="26881">MQDGFLPLQVLCHQHQSSRFIFIKQHRSEAVGQAADHCILFVTGVPRSHPDPQEGLKAAFSCLGPIESVTLHPAKVSAVVCIAEAEAWTKLQQAAAADAVLDLSLPEGKQNGVRGWVEEHKQKFVSTAKLRQQLDDWMADHEAKEAAEKAVDQSNDGWTVVRRKGGRKKTTDAAGTAVGSVAAAAVEARMKANKEPRVLENFYKFQQRNKRRSDIMELQEQFERDKRKISELKAARRFKPS</sequence>
<reference evidence="3 4" key="1">
    <citation type="journal article" date="2024" name="Nat. Commun.">
        <title>Phylogenomics reveals the evolutionary origins of lichenization in chlorophyte algae.</title>
        <authorList>
            <person name="Puginier C."/>
            <person name="Libourel C."/>
            <person name="Otte J."/>
            <person name="Skaloud P."/>
            <person name="Haon M."/>
            <person name="Grisel S."/>
            <person name="Petersen M."/>
            <person name="Berrin J.G."/>
            <person name="Delaux P.M."/>
            <person name="Dal Grande F."/>
            <person name="Keller J."/>
        </authorList>
    </citation>
    <scope>NUCLEOTIDE SEQUENCE [LARGE SCALE GENOMIC DNA]</scope>
    <source>
        <strain evidence="3 4">SAG 2036</strain>
    </source>
</reference>
<dbReference type="EMBL" id="JALJOQ010000003">
    <property type="protein sequence ID" value="KAK9813636.1"/>
    <property type="molecule type" value="Genomic_DNA"/>
</dbReference>
<dbReference type="Pfam" id="PF12923">
    <property type="entry name" value="RRP7"/>
    <property type="match status" value="1"/>
</dbReference>
<dbReference type="GO" id="GO:0006364">
    <property type="term" value="P:rRNA processing"/>
    <property type="evidence" value="ECO:0007669"/>
    <property type="project" value="TreeGrafter"/>
</dbReference>
<dbReference type="AlphaFoldDB" id="A0AAW1PVZ9"/>
<feature type="domain" description="Ribosomal RNA-processing protein 7 C-terminal" evidence="2">
    <location>
        <begin position="122"/>
        <end position="240"/>
    </location>
</feature>
<dbReference type="GO" id="GO:0032545">
    <property type="term" value="C:CURI complex"/>
    <property type="evidence" value="ECO:0007669"/>
    <property type="project" value="TreeGrafter"/>
</dbReference>
<dbReference type="PANTHER" id="PTHR13191:SF0">
    <property type="entry name" value="RIBOSOMAL RNA-PROCESSING PROTEIN 7 HOMOLOG A-RELATED"/>
    <property type="match status" value="1"/>
</dbReference>
<gene>
    <name evidence="3" type="ORF">WJX73_001030</name>
</gene>
<dbReference type="GO" id="GO:0000028">
    <property type="term" value="P:ribosomal small subunit assembly"/>
    <property type="evidence" value="ECO:0007669"/>
    <property type="project" value="TreeGrafter"/>
</dbReference>
<dbReference type="CDD" id="cd12951">
    <property type="entry name" value="RRP7_Rrp7A"/>
    <property type="match status" value="1"/>
</dbReference>